<keyword evidence="3" id="KW-1185">Reference proteome</keyword>
<proteinExistence type="predicted"/>
<reference evidence="2 3" key="1">
    <citation type="submission" date="2016-11" db="EMBL/GenBank/DDBJ databases">
        <authorList>
            <person name="Jaros S."/>
            <person name="Januszkiewicz K."/>
            <person name="Wedrychowicz H."/>
        </authorList>
    </citation>
    <scope>NUCLEOTIDE SEQUENCE [LARGE SCALE GENOMIC DNA]</scope>
    <source>
        <strain evidence="2 3">DSM 12906</strain>
    </source>
</reference>
<keyword evidence="1" id="KW-1133">Transmembrane helix</keyword>
<name>A0A1M6CBG8_9ACTN</name>
<organism evidence="2 3">
    <name type="scientific">Tessaracoccus bendigoensis DSM 12906</name>
    <dbReference type="NCBI Taxonomy" id="1123357"/>
    <lineage>
        <taxon>Bacteria</taxon>
        <taxon>Bacillati</taxon>
        <taxon>Actinomycetota</taxon>
        <taxon>Actinomycetes</taxon>
        <taxon>Propionibacteriales</taxon>
        <taxon>Propionibacteriaceae</taxon>
        <taxon>Tessaracoccus</taxon>
    </lineage>
</organism>
<keyword evidence="1" id="KW-0812">Transmembrane</keyword>
<sequence>MGRRLSSVLAFLSLAVVQVIVNYAALVLALFTIVLLGSGAAAITGQPVWTSLAGAASLLPHLLLFTLVMSLIRALVRAPLIVVFGSLVLRTFGLFLVLIDMVVFTITAAFVPLTTLPPDQTWWGIPVTVVLFLIFSLGIATVLGLNRPLPNGARPHAEIWRLLGRVPGLRRGWFSERLRQSEVLNTLGAYLLEFAVANTVIERPRRWLGRLTARGANPLDGLSTPAKIRVMLEQLGPTYVKLGQLALSRP</sequence>
<protein>
    <submittedName>
        <fullName evidence="2">Uncharacterized protein</fullName>
    </submittedName>
</protein>
<feature type="transmembrane region" description="Helical" evidence="1">
    <location>
        <begin position="7"/>
        <end position="36"/>
    </location>
</feature>
<evidence type="ECO:0000313" key="3">
    <source>
        <dbReference type="Proteomes" id="UP000184512"/>
    </source>
</evidence>
<evidence type="ECO:0000313" key="2">
    <source>
        <dbReference type="EMBL" id="SHI58346.1"/>
    </source>
</evidence>
<dbReference type="Proteomes" id="UP000184512">
    <property type="component" value="Unassembled WGS sequence"/>
</dbReference>
<accession>A0A1M6CBG8</accession>
<gene>
    <name evidence="2" type="ORF">SAMN02745244_00647</name>
</gene>
<dbReference type="STRING" id="1123357.SAMN02745244_00647"/>
<feature type="transmembrane region" description="Helical" evidence="1">
    <location>
        <begin position="87"/>
        <end position="111"/>
    </location>
</feature>
<dbReference type="EMBL" id="FQZG01000009">
    <property type="protein sequence ID" value="SHI58346.1"/>
    <property type="molecule type" value="Genomic_DNA"/>
</dbReference>
<feature type="transmembrane region" description="Helical" evidence="1">
    <location>
        <begin position="123"/>
        <end position="145"/>
    </location>
</feature>
<dbReference type="AlphaFoldDB" id="A0A1M6CBG8"/>
<keyword evidence="1" id="KW-0472">Membrane</keyword>
<dbReference type="OrthoDB" id="9795390at2"/>
<evidence type="ECO:0000256" key="1">
    <source>
        <dbReference type="SAM" id="Phobius"/>
    </source>
</evidence>
<feature type="transmembrane region" description="Helical" evidence="1">
    <location>
        <begin position="48"/>
        <end position="75"/>
    </location>
</feature>
<dbReference type="RefSeq" id="WP_139280074.1">
    <property type="nucleotide sequence ID" value="NZ_FQZG01000009.1"/>
</dbReference>